<dbReference type="InterPro" id="IPR000836">
    <property type="entry name" value="PRTase_dom"/>
</dbReference>
<keyword evidence="3" id="KW-1185">Reference proteome</keyword>
<reference evidence="2" key="1">
    <citation type="journal article" date="2021" name="Arch. Microbiol.">
        <title>Methyloradius palustris gen. nov., sp. nov., a methanol-oxidizing bacterium isolated from snow.</title>
        <authorList>
            <person name="Miyadera T."/>
            <person name="Kojima H."/>
            <person name="Fukui M."/>
        </authorList>
    </citation>
    <scope>NUCLEOTIDE SEQUENCE</scope>
    <source>
        <strain evidence="2">Zm11</strain>
    </source>
</reference>
<evidence type="ECO:0000313" key="2">
    <source>
        <dbReference type="EMBL" id="BCM25802.1"/>
    </source>
</evidence>
<accession>A0A8D5G0V9</accession>
<proteinExistence type="inferred from homology"/>
<name>A0A8D5G0V9_9PROT</name>
<dbReference type="PANTHER" id="PTHR47505">
    <property type="entry name" value="DNA UTILIZATION PROTEIN YHGH"/>
    <property type="match status" value="1"/>
</dbReference>
<dbReference type="CDD" id="cd06223">
    <property type="entry name" value="PRTases_typeI"/>
    <property type="match status" value="1"/>
</dbReference>
<comment type="similarity">
    <text evidence="1">Belongs to the ComF/GntX family.</text>
</comment>
<dbReference type="EMBL" id="AP024110">
    <property type="protein sequence ID" value="BCM25802.1"/>
    <property type="molecule type" value="Genomic_DNA"/>
</dbReference>
<evidence type="ECO:0000313" key="3">
    <source>
        <dbReference type="Proteomes" id="UP000826722"/>
    </source>
</evidence>
<dbReference type="PANTHER" id="PTHR47505:SF1">
    <property type="entry name" value="DNA UTILIZATION PROTEIN YHGH"/>
    <property type="match status" value="1"/>
</dbReference>
<dbReference type="Proteomes" id="UP000826722">
    <property type="component" value="Chromosome"/>
</dbReference>
<evidence type="ECO:0000256" key="1">
    <source>
        <dbReference type="ARBA" id="ARBA00008007"/>
    </source>
</evidence>
<organism evidence="2 3">
    <name type="scientific">Methyloradius palustris</name>
    <dbReference type="NCBI Taxonomy" id="2778876"/>
    <lineage>
        <taxon>Bacteria</taxon>
        <taxon>Pseudomonadati</taxon>
        <taxon>Pseudomonadota</taxon>
        <taxon>Betaproteobacteria</taxon>
        <taxon>Nitrosomonadales</taxon>
        <taxon>Methylophilaceae</taxon>
        <taxon>Methyloradius</taxon>
    </lineage>
</organism>
<evidence type="ECO:0008006" key="4">
    <source>
        <dbReference type="Google" id="ProtNLM"/>
    </source>
</evidence>
<protein>
    <recommendedName>
        <fullName evidence="4">Phosphoribosyltransferase</fullName>
    </recommendedName>
</protein>
<dbReference type="KEGG" id="mpau:ZMTM_20610"/>
<gene>
    <name evidence="2" type="ORF">ZMTM_20610</name>
</gene>
<dbReference type="AlphaFoldDB" id="A0A8D5G0V9"/>
<sequence>MFRYEFPVDAMLQRYKYQHLLNMAQTFAQMIITDLPNANLPDLIIPMPLHPLRLKERGFNQSLEIARIVGKSLNIKVDTQACSRIKSSPPQASLPLKERVKNMQGAFTFNTQLDGLNIALIDDVMTTGASLNSLAKTVKKAGAINVECWVVARTLPR</sequence>
<dbReference type="SUPFAM" id="SSF53271">
    <property type="entry name" value="PRTase-like"/>
    <property type="match status" value="1"/>
</dbReference>
<dbReference type="InterPro" id="IPR029057">
    <property type="entry name" value="PRTase-like"/>
</dbReference>
<dbReference type="InterPro" id="IPR051910">
    <property type="entry name" value="ComF/GntX_DNA_util-trans"/>
</dbReference>
<dbReference type="Gene3D" id="3.40.50.2020">
    <property type="match status" value="1"/>
</dbReference>